<sequence length="111" mass="11599">MSEIVVYRDGFESDGTIVKMATLTSKGGNLVLSIQVPLDAEVAGVVTTHLNNIAKIAVRFSATPAKSIEDAEDKTQGKLALDALGGDEGGTADDEDLDEDTEATDEEAEDA</sequence>
<dbReference type="EMBL" id="HQ225832">
    <property type="protein sequence ID" value="ADX42583.1"/>
    <property type="molecule type" value="Genomic_DNA"/>
</dbReference>
<feature type="region of interest" description="Disordered" evidence="1">
    <location>
        <begin position="67"/>
        <end position="111"/>
    </location>
</feature>
<reference evidence="2 3" key="1">
    <citation type="journal article" date="2012" name="Virus Genes">
        <title>Isolation and complete genome sequence of a bacteriophage lysing Tetrasphaera jenkinsii, a filamentous bacteria responsible for bulking in activated sludge.</title>
        <authorList>
            <person name="Petrovski S."/>
            <person name="Tillett D."/>
            <person name="Seviour R.J."/>
        </authorList>
    </citation>
    <scope>NUCLEOTIDE SEQUENCE [LARGE SCALE GENOMIC DNA]</scope>
</reference>
<evidence type="ECO:0000313" key="2">
    <source>
        <dbReference type="EMBL" id="ADX42583.1"/>
    </source>
</evidence>
<protein>
    <submittedName>
        <fullName evidence="2">Uncharacterized protein</fullName>
    </submittedName>
</protein>
<name>G4W995_9CAUD</name>
<keyword evidence="3" id="KW-1185">Reference proteome</keyword>
<feature type="compositionally biased region" description="Basic and acidic residues" evidence="1">
    <location>
        <begin position="67"/>
        <end position="76"/>
    </location>
</feature>
<dbReference type="KEGG" id="vg:14297488"/>
<evidence type="ECO:0000313" key="3">
    <source>
        <dbReference type="Proteomes" id="UP000002653"/>
    </source>
</evidence>
<dbReference type="RefSeq" id="YP_007237975.1">
    <property type="nucleotide sequence ID" value="NC_019930.1"/>
</dbReference>
<accession>G4W995</accession>
<feature type="compositionally biased region" description="Acidic residues" evidence="1">
    <location>
        <begin position="90"/>
        <end position="111"/>
    </location>
</feature>
<organism evidence="2 3">
    <name type="scientific">Tetrasphaera phage TJE1</name>
    <dbReference type="NCBI Taxonomy" id="981335"/>
    <lineage>
        <taxon>Viruses</taxon>
        <taxon>Duplodnaviria</taxon>
        <taxon>Heunggongvirae</taxon>
        <taxon>Uroviricota</taxon>
        <taxon>Caudoviricetes</taxon>
        <taxon>Tijeunavirus</taxon>
        <taxon>Tijeunavirus TJE1</taxon>
    </lineage>
</organism>
<proteinExistence type="predicted"/>
<dbReference type="Proteomes" id="UP000002653">
    <property type="component" value="Segment"/>
</dbReference>
<dbReference type="GeneID" id="14297488"/>
<evidence type="ECO:0000256" key="1">
    <source>
        <dbReference type="SAM" id="MobiDB-lite"/>
    </source>
</evidence>